<evidence type="ECO:0000313" key="5">
    <source>
        <dbReference type="EMBL" id="UTI66251.1"/>
    </source>
</evidence>
<evidence type="ECO:0000256" key="1">
    <source>
        <dbReference type="SAM" id="MobiDB-lite"/>
    </source>
</evidence>
<organism evidence="5 6">
    <name type="scientific">Paraconexibacter antarcticus</name>
    <dbReference type="NCBI Taxonomy" id="2949664"/>
    <lineage>
        <taxon>Bacteria</taxon>
        <taxon>Bacillati</taxon>
        <taxon>Actinomycetota</taxon>
        <taxon>Thermoleophilia</taxon>
        <taxon>Solirubrobacterales</taxon>
        <taxon>Paraconexibacteraceae</taxon>
        <taxon>Paraconexibacter</taxon>
    </lineage>
</organism>
<gene>
    <name evidence="5" type="ORF">NBH00_08595</name>
    <name evidence="4" type="ORF">NBH00_18180</name>
</gene>
<proteinExistence type="predicted"/>
<dbReference type="PANTHER" id="PTHR33408">
    <property type="entry name" value="TRANSPOSASE"/>
    <property type="match status" value="1"/>
</dbReference>
<evidence type="ECO:0000313" key="4">
    <source>
        <dbReference type="EMBL" id="UTI63275.1"/>
    </source>
</evidence>
<dbReference type="Proteomes" id="UP001056035">
    <property type="component" value="Chromosome"/>
</dbReference>
<evidence type="ECO:0000259" key="3">
    <source>
        <dbReference type="Pfam" id="PF05598"/>
    </source>
</evidence>
<dbReference type="Pfam" id="PF05598">
    <property type="entry name" value="DUF772"/>
    <property type="match status" value="1"/>
</dbReference>
<keyword evidence="6" id="KW-1185">Reference proteome</keyword>
<sequence length="448" mass="49565">MAQRFVSADRDQEWLLPPSMRDWLPEGHLAWFVIELVDELDLCEFAAVYRQDGQGRPPFDPAVMVALLVHSYCVGVRSSRQIERRCMEDVASRVVAGGLQPDHVTIARFRSRHQDALAGLFSQVLGVCAKAGLVQAGTVAIDGTKVLANASLSRSMTVEGLRAEAERILGEAERVDAAEDAALGEHRGDELPDELANPRTRAGRIRKLLDEVEAEQQAVKDSRAERIARYDEAVARGRRPEGRVVSRNHDERELRVLRKKVNVTDPDSRIVRSPRGLIQGYNAQATVGEGQIVIAARIAPGAADQTQLGPMIQAAREELAAAGIQQTVQRVLADSGYWNTPQMTAAQQAGIETIVPPTSQRGEKPARKRKPPRGEHADRINGLLATPEGQRIYKARQYTVEPVFAYVKHLRRIDRFSRRGRAAVEAEWQLITATHNVLKLHRAATVAT</sequence>
<feature type="domain" description="Transposase InsH N-terminal" evidence="3">
    <location>
        <begin position="20"/>
        <end position="112"/>
    </location>
</feature>
<dbReference type="EMBL" id="CP098502">
    <property type="protein sequence ID" value="UTI63275.1"/>
    <property type="molecule type" value="Genomic_DNA"/>
</dbReference>
<dbReference type="EMBL" id="CP098502">
    <property type="protein sequence ID" value="UTI66251.1"/>
    <property type="molecule type" value="Genomic_DNA"/>
</dbReference>
<evidence type="ECO:0000313" key="6">
    <source>
        <dbReference type="Proteomes" id="UP001056035"/>
    </source>
</evidence>
<feature type="region of interest" description="Disordered" evidence="1">
    <location>
        <begin position="352"/>
        <end position="380"/>
    </location>
</feature>
<name>A0ABY5DX47_9ACTN</name>
<dbReference type="Pfam" id="PF01609">
    <property type="entry name" value="DDE_Tnp_1"/>
    <property type="match status" value="1"/>
</dbReference>
<dbReference type="RefSeq" id="WP_254570003.1">
    <property type="nucleotide sequence ID" value="NZ_CP098502.1"/>
</dbReference>
<dbReference type="InterPro" id="IPR008490">
    <property type="entry name" value="Transposase_InsH_N"/>
</dbReference>
<evidence type="ECO:0000259" key="2">
    <source>
        <dbReference type="Pfam" id="PF01609"/>
    </source>
</evidence>
<protein>
    <submittedName>
        <fullName evidence="5">Transposase</fullName>
    </submittedName>
</protein>
<accession>A0ABY5DX47</accession>
<dbReference type="InterPro" id="IPR002559">
    <property type="entry name" value="Transposase_11"/>
</dbReference>
<feature type="domain" description="Transposase IS4-like" evidence="2">
    <location>
        <begin position="277"/>
        <end position="436"/>
    </location>
</feature>
<reference evidence="5 6" key="1">
    <citation type="submission" date="2022-06" db="EMBL/GenBank/DDBJ databases">
        <title>Paraconexibacter antarcticus.</title>
        <authorList>
            <person name="Kim C.S."/>
        </authorList>
    </citation>
    <scope>NUCLEOTIDE SEQUENCE [LARGE SCALE GENOMIC DNA]</scope>
    <source>
        <strain evidence="5 6">02-257</strain>
    </source>
</reference>